<protein>
    <submittedName>
        <fullName evidence="1">Gag-pol polyprotein</fullName>
    </submittedName>
</protein>
<dbReference type="InParanoid" id="M1AKS3"/>
<sequence length="77" mass="8668">MVNCIVVATPMNINQKLYRDDGSEMTNATYFRSLVGGLNYLSHTRTNISFSVGIISRFMHNPSKLHPRAAKRVLSIL</sequence>
<dbReference type="Proteomes" id="UP000011115">
    <property type="component" value="Unassembled WGS sequence"/>
</dbReference>
<reference evidence="2" key="1">
    <citation type="journal article" date="2011" name="Nature">
        <title>Genome sequence and analysis of the tuber crop potato.</title>
        <authorList>
            <consortium name="The Potato Genome Sequencing Consortium"/>
        </authorList>
    </citation>
    <scope>NUCLEOTIDE SEQUENCE [LARGE SCALE GENOMIC DNA]</scope>
    <source>
        <strain evidence="2">cv. DM1-3 516 R44</strain>
    </source>
</reference>
<keyword evidence="2" id="KW-1185">Reference proteome</keyword>
<accession>M1AKS3</accession>
<dbReference type="eggNOG" id="KOG0017">
    <property type="taxonomic scope" value="Eukaryota"/>
</dbReference>
<dbReference type="EnsemblPlants" id="PGSC0003DMT400024905">
    <property type="protein sequence ID" value="PGSC0003DMT400024905"/>
    <property type="gene ID" value="PGSC0003DMG400009625"/>
</dbReference>
<dbReference type="Gramene" id="PGSC0003DMT400024905">
    <property type="protein sequence ID" value="PGSC0003DMT400024905"/>
    <property type="gene ID" value="PGSC0003DMG400009625"/>
</dbReference>
<dbReference type="OMA" id="NSDHERV"/>
<evidence type="ECO:0000313" key="2">
    <source>
        <dbReference type="Proteomes" id="UP000011115"/>
    </source>
</evidence>
<dbReference type="PANTHER" id="PTHR11439">
    <property type="entry name" value="GAG-POL-RELATED RETROTRANSPOSON"/>
    <property type="match status" value="1"/>
</dbReference>
<dbReference type="PANTHER" id="PTHR11439:SF463">
    <property type="entry name" value="REVERSE TRANSCRIPTASE TY1_COPIA-TYPE DOMAIN-CONTAINING PROTEIN"/>
    <property type="match status" value="1"/>
</dbReference>
<proteinExistence type="predicted"/>
<dbReference type="HOGENOM" id="CLU_001650_8_3_1"/>
<evidence type="ECO:0000313" key="1">
    <source>
        <dbReference type="EnsemblPlants" id="PGSC0003DMT400024905"/>
    </source>
</evidence>
<name>M1AKS3_SOLTU</name>
<reference evidence="1" key="2">
    <citation type="submission" date="2015-06" db="UniProtKB">
        <authorList>
            <consortium name="EnsemblPlants"/>
        </authorList>
    </citation>
    <scope>IDENTIFICATION</scope>
    <source>
        <strain evidence="1">DM1-3 516 R44</strain>
    </source>
</reference>
<dbReference type="PaxDb" id="4113-PGSC0003DMT400024905"/>
<dbReference type="AlphaFoldDB" id="M1AKS3"/>
<organism evidence="1 2">
    <name type="scientific">Solanum tuberosum</name>
    <name type="common">Potato</name>
    <dbReference type="NCBI Taxonomy" id="4113"/>
    <lineage>
        <taxon>Eukaryota</taxon>
        <taxon>Viridiplantae</taxon>
        <taxon>Streptophyta</taxon>
        <taxon>Embryophyta</taxon>
        <taxon>Tracheophyta</taxon>
        <taxon>Spermatophyta</taxon>
        <taxon>Magnoliopsida</taxon>
        <taxon>eudicotyledons</taxon>
        <taxon>Gunneridae</taxon>
        <taxon>Pentapetalae</taxon>
        <taxon>asterids</taxon>
        <taxon>lamiids</taxon>
        <taxon>Solanales</taxon>
        <taxon>Solanaceae</taxon>
        <taxon>Solanoideae</taxon>
        <taxon>Solaneae</taxon>
        <taxon>Solanum</taxon>
    </lineage>
</organism>